<evidence type="ECO:0000313" key="1">
    <source>
        <dbReference type="EMBL" id="KQK79687.1"/>
    </source>
</evidence>
<dbReference type="STRING" id="12930.A0A0Q3MAG9"/>
<accession>A0A0Q3MAG9</accession>
<dbReference type="Gene3D" id="3.40.50.300">
    <property type="entry name" value="P-loop containing nucleotide triphosphate hydrolases"/>
    <property type="match status" value="1"/>
</dbReference>
<protein>
    <submittedName>
        <fullName evidence="1">Uncharacterized protein</fullName>
    </submittedName>
</protein>
<dbReference type="Proteomes" id="UP000051836">
    <property type="component" value="Unassembled WGS sequence"/>
</dbReference>
<reference evidence="1 2" key="1">
    <citation type="submission" date="2015-10" db="EMBL/GenBank/DDBJ databases">
        <authorList>
            <person name="Gilbert D.G."/>
        </authorList>
    </citation>
    <scope>NUCLEOTIDE SEQUENCE [LARGE SCALE GENOMIC DNA]</scope>
    <source>
        <strain evidence="1">FVVF132</strain>
    </source>
</reference>
<proteinExistence type="predicted"/>
<evidence type="ECO:0000313" key="2">
    <source>
        <dbReference type="Proteomes" id="UP000051836"/>
    </source>
</evidence>
<dbReference type="EMBL" id="LMAW01002573">
    <property type="protein sequence ID" value="KQK79687.1"/>
    <property type="molecule type" value="Genomic_DNA"/>
</dbReference>
<dbReference type="InterPro" id="IPR027417">
    <property type="entry name" value="P-loop_NTPase"/>
</dbReference>
<comment type="caution">
    <text evidence="1">The sequence shown here is derived from an EMBL/GenBank/DDBJ whole genome shotgun (WGS) entry which is preliminary data.</text>
</comment>
<keyword evidence="2" id="KW-1185">Reference proteome</keyword>
<organism evidence="1 2">
    <name type="scientific">Amazona aestiva</name>
    <name type="common">Blue-fronted Amazon parrot</name>
    <dbReference type="NCBI Taxonomy" id="12930"/>
    <lineage>
        <taxon>Eukaryota</taxon>
        <taxon>Metazoa</taxon>
        <taxon>Chordata</taxon>
        <taxon>Craniata</taxon>
        <taxon>Vertebrata</taxon>
        <taxon>Euteleostomi</taxon>
        <taxon>Archelosauria</taxon>
        <taxon>Archosauria</taxon>
        <taxon>Dinosauria</taxon>
        <taxon>Saurischia</taxon>
        <taxon>Theropoda</taxon>
        <taxon>Coelurosauria</taxon>
        <taxon>Aves</taxon>
        <taxon>Neognathae</taxon>
        <taxon>Neoaves</taxon>
        <taxon>Telluraves</taxon>
        <taxon>Australaves</taxon>
        <taxon>Psittaciformes</taxon>
        <taxon>Psittacidae</taxon>
        <taxon>Amazona</taxon>
    </lineage>
</organism>
<name>A0A0Q3MAG9_AMAAE</name>
<gene>
    <name evidence="1" type="ORF">AAES_101304</name>
</gene>
<sequence>MTSIVVKTQLPVQLLLASIQDKDCKVMPRALPTSLSGREGRCSAPHIHIPSAVIYMACNPEDVISSSYFYQMSKMLLTLAHWESSWRPSWLAEVEAEPLDRFPQ</sequence>
<dbReference type="AlphaFoldDB" id="A0A0Q3MAG9"/>